<feature type="region of interest" description="Disordered" evidence="2">
    <location>
        <begin position="1813"/>
        <end position="1832"/>
    </location>
</feature>
<sequence>MSNPGIGNRFASVNLNKSYGHVSNPNQSNSGGYGMGRGRGGGGGGGGMVVLSRPRSAHKASPKLSVPPPLNLPSLRKEHEKFDTLGAGSGAGGAAGSGVRPSSSGLGWSKPSAIVAVEREEAGAGDRPLSSEGVLPNDVVSRGGTTSAYMPPSARGNMGGADAAVAPPLEKVSVLRGEDFPSLRATLNAANGQTQKQMDSAQQKHRHGPSEESSGGLREGFQAISQVTMRPQIQSSRYSNDNVAGGDDHNGGNSRPQEQGRKQDNYFPGPLPLVRLSPRSDWADDERDTSHGLSNRSRDHGYSRTEPYWDRDFDFPLNNFVPHKPAQYQFDRRGQRDNDVGKGLSNEVSIADPFVKNGRAPSSEGHQGQSWRTSVAKDGFGSQDAVNNRNNLGSRPIYMNREINKENKYVPPQFGGTTRDEYVNGGFTANDFGNDRRDQGYRHSGRQQWNNSVDSNNSRGADRNSQQRFVSDPNRYRVDSFQNNMGARPSFPASGKGLSVSDHLPNFSRDKRSFSKSEKTYVEDPFLSSTSFDGQDPFSGNILGVVKRKKDSSKMIDFHDPVRESFEAELERVQKIQEQERQRVIEEQERAMEMARREEEERLRVIREQEEHQRRMEEEAREAAWRAENEKLEVMRRAEELRIAREEEKQRMMMEEERRKQAAKQKLLELEERIARRQAESSKADSSVNSGDIMTGAVKDRDFSRPDDFASWEDGERMVERITNSASSDSSLIRPFDMGHRDGSFPFMDRGKSFNSWRRDIFDSGNNSSFFSVDHENGHLSPRREAATGGRSFPRKDLYSGQGYMPTSGHYPGGVPESHMDDFPHSRGNRWNISGAGDPYGRNMEFESDFHDSVADKFDVGWGQGQGRGRGYSPFPDRLYHNADLDELYSYGRSRYPARQPRVLPPPALSSIQRTSFRSESDCLGSSSYEDVSGQFNHAQQGDSTAENYQNAHEEDSDVIDVHEQKSTEEEQELNKRTVPGCDSQSSLSVSSPPSSPTQLSHDDFDESRPVSGVAEGQGQGAALFENEADVLAGKGNTVTTASSISVGDDEEWTVENIEVSQDQEEYDEDVGYHVEGEVHGGEGDNGELAGEFEDMHLEEKGSTDMTENLVLGFDQGVEVMIPNDDHEKMATDDDSLYVGSQGTAVMKQNESFDGLGDRPKLQVADVLLTAVADSSSAIADENDKALQGHVSEPNSASAQPSSSSVHDQQSVPSLPNTDSQSSNQAVPSVGATQGAAELPKLQFGLFSGPSLIPSPVPAIQIGSIQMPLQLHPHIGPPLPHMRSSQPPLFQFGQLRYPSSMSQGILSLAPQPVSYVQPNAPHNFASSQAPKGSRTVQDSSSLCSGKSDGPSFTTNTHPIKVSNKSGICQETDLKEANLQSVPSSGSNVLLLENQVKASASSVDAVRPELGQRSDNFTRNSNFFLNNRASESRSQGRSSSLRSASNVRNSGGPEAHQFSASKGRRFAYSSRNPDGRLPYPANEVVRSDANGYQRRPRRVTQRFEFRVRQTADGNQSGLEAQSKYDAKDSGTQLKSGLNKEIQLDKPRLGSNLSSDKISSQEAVSGIEEDKLAGKLAATDTLDPSLLQEGSLKRNITSENDVDAPLQSGVVRIYRQPGIEVPSDEDDFIEVRSKRQMLNDRREQREKESKAKSSNMRKPQRKLRPAPEGTSAASPYRSSALSNTQAAKSTRPAVKSKGGLLNNEASAGFSNVVSQPLAPVGTALSSSDIQTNAKAQSVKPVQRGSYTAAKRTVHADSSDLTSDGPKKADRAQSTLGSWGALCMNQSVMTLTQTQLEEAMKPACSDTNIVSVRDQSTPVSEPIMPSSSAPKSTSFSSAASPISSLLAGENIQFGAVTSSTIIPPSTHVISQSVRPSALSSLDIRTSQSMSATDNKYDTIFDKERQMNESCRPLEDCDAEAAASAIAVAAIGNDEVVESGSGSATVDGISAGMSADQRTISQSKAEETLSVSLPADLSVETPPISIWPPLPSPHSSSSQMLSQFPGGPTSHFPFYDMNPMMGGPLFAFGPTDESAGPLPQPQKSSTPSSGPLGTWQQCHAGVDPLYGPAGFTAPFISAPGSIPGVQGPQHMVVYNHFASVGQFGQVGLSYMGTTYVPSGKQPDWKHNPTSAAMGGNEGEINNVNMVPVLRNAPNVPAQAPHLAPGSPLFSMASPLAMYEVSPFQSAPDIPVHPRWSHVQASSDPTIPPSAPSQPRAEVSVPSQFSHGSSHSSSTTNGFSKPQTSSLIDPNTGTTAFPAVPSVSESSTLTVGNKARFDDSGPSEAILGGSVSKRNSQAAVNASHKPQPAHQKNTSGYVHYQRGAGQKNGSGADWPNRKMGFRGRNYSSGAPTTKVKQIYVAKQSTSGTSTDV</sequence>
<feature type="compositionally biased region" description="Polar residues" evidence="2">
    <location>
        <begin position="446"/>
        <end position="469"/>
    </location>
</feature>
<dbReference type="PANTHER" id="PTHR31780">
    <property type="entry name" value="STRESS RESPONSE PROTEIN NST1-RELATED"/>
    <property type="match status" value="1"/>
</dbReference>
<feature type="compositionally biased region" description="Basic and acidic residues" evidence="2">
    <location>
        <begin position="960"/>
        <end position="976"/>
    </location>
</feature>
<feature type="compositionally biased region" description="Low complexity" evidence="2">
    <location>
        <begin position="1822"/>
        <end position="1832"/>
    </location>
</feature>
<keyword evidence="4" id="KW-1185">Reference proteome</keyword>
<feature type="compositionally biased region" description="Gly residues" evidence="2">
    <location>
        <begin position="31"/>
        <end position="48"/>
    </location>
</feature>
<feature type="compositionally biased region" description="Polar residues" evidence="2">
    <location>
        <begin position="1206"/>
        <end position="1227"/>
    </location>
</feature>
<accession>A0AAW1K6N0</accession>
<dbReference type="PANTHER" id="PTHR31780:SF10">
    <property type="entry name" value="LD36051P"/>
    <property type="match status" value="1"/>
</dbReference>
<feature type="region of interest" description="Disordered" evidence="2">
    <location>
        <begin position="1622"/>
        <end position="1697"/>
    </location>
</feature>
<feature type="compositionally biased region" description="Polar residues" evidence="2">
    <location>
        <begin position="188"/>
        <end position="201"/>
    </location>
</feature>
<feature type="compositionally biased region" description="Polar residues" evidence="2">
    <location>
        <begin position="16"/>
        <end position="30"/>
    </location>
</feature>
<feature type="region of interest" description="Disordered" evidence="2">
    <location>
        <begin position="1319"/>
        <end position="1363"/>
    </location>
</feature>
<keyword evidence="1" id="KW-0175">Coiled coil</keyword>
<feature type="compositionally biased region" description="Low complexity" evidence="2">
    <location>
        <begin position="2214"/>
        <end position="2235"/>
    </location>
</feature>
<feature type="compositionally biased region" description="Polar residues" evidence="2">
    <location>
        <begin position="1412"/>
        <end position="1426"/>
    </location>
</feature>
<evidence type="ECO:0000256" key="1">
    <source>
        <dbReference type="SAM" id="Coils"/>
    </source>
</evidence>
<feature type="region of interest" description="Disordered" evidence="2">
    <location>
        <begin position="16"/>
        <end position="163"/>
    </location>
</feature>
<feature type="compositionally biased region" description="Polar residues" evidence="2">
    <location>
        <begin position="1324"/>
        <end position="1363"/>
    </location>
</feature>
<feature type="compositionally biased region" description="Polar residues" evidence="2">
    <location>
        <begin position="2357"/>
        <end position="2367"/>
    </location>
</feature>
<feature type="coiled-coil region" evidence="1">
    <location>
        <begin position="563"/>
        <end position="680"/>
    </location>
</feature>
<organism evidence="3 4">
    <name type="scientific">Saponaria officinalis</name>
    <name type="common">Common soapwort</name>
    <name type="synonym">Lychnis saponaria</name>
    <dbReference type="NCBI Taxonomy" id="3572"/>
    <lineage>
        <taxon>Eukaryota</taxon>
        <taxon>Viridiplantae</taxon>
        <taxon>Streptophyta</taxon>
        <taxon>Embryophyta</taxon>
        <taxon>Tracheophyta</taxon>
        <taxon>Spermatophyta</taxon>
        <taxon>Magnoliopsida</taxon>
        <taxon>eudicotyledons</taxon>
        <taxon>Gunneridae</taxon>
        <taxon>Pentapetalae</taxon>
        <taxon>Caryophyllales</taxon>
        <taxon>Caryophyllaceae</taxon>
        <taxon>Caryophylleae</taxon>
        <taxon>Saponaria</taxon>
    </lineage>
</organism>
<feature type="compositionally biased region" description="Polar residues" evidence="2">
    <location>
        <begin position="364"/>
        <end position="373"/>
    </location>
</feature>
<feature type="compositionally biased region" description="Low complexity" evidence="2">
    <location>
        <begin position="1192"/>
        <end position="1205"/>
    </location>
</feature>
<feature type="region of interest" description="Disordered" evidence="2">
    <location>
        <begin position="1728"/>
        <end position="1770"/>
    </location>
</feature>
<reference evidence="3 4" key="1">
    <citation type="submission" date="2024-03" db="EMBL/GenBank/DDBJ databases">
        <title>WGS assembly of Saponaria officinalis var. Norfolk2.</title>
        <authorList>
            <person name="Jenkins J."/>
            <person name="Shu S."/>
            <person name="Grimwood J."/>
            <person name="Barry K."/>
            <person name="Goodstein D."/>
            <person name="Schmutz J."/>
            <person name="Leebens-Mack J."/>
            <person name="Osbourn A."/>
        </authorList>
    </citation>
    <scope>NUCLEOTIDE SEQUENCE [LARGE SCALE GENOMIC DNA]</scope>
    <source>
        <strain evidence="4">cv. Norfolk2</strain>
        <strain evidence="3">JIC</strain>
        <tissue evidence="3">Leaf</tissue>
    </source>
</reference>
<evidence type="ECO:0000313" key="4">
    <source>
        <dbReference type="Proteomes" id="UP001443914"/>
    </source>
</evidence>
<feature type="compositionally biased region" description="Polar residues" evidence="2">
    <location>
        <begin position="384"/>
        <end position="393"/>
    </location>
</feature>
<feature type="region of interest" description="Disordered" evidence="2">
    <location>
        <begin position="2190"/>
        <end position="2367"/>
    </location>
</feature>
<dbReference type="CDD" id="cd22249">
    <property type="entry name" value="UDM1_RNF168_RNF169-like"/>
    <property type="match status" value="1"/>
</dbReference>
<proteinExistence type="predicted"/>
<feature type="compositionally biased region" description="Polar residues" evidence="2">
    <location>
        <begin position="940"/>
        <end position="951"/>
    </location>
</feature>
<feature type="region of interest" description="Disordered" evidence="2">
    <location>
        <begin position="1410"/>
        <end position="1555"/>
    </location>
</feature>
<feature type="compositionally biased region" description="Basic and acidic residues" evidence="2">
    <location>
        <begin position="1627"/>
        <end position="1649"/>
    </location>
</feature>
<feature type="region of interest" description="Disordered" evidence="2">
    <location>
        <begin position="775"/>
        <end position="794"/>
    </location>
</feature>
<dbReference type="EMBL" id="JBDFQZ010000006">
    <property type="protein sequence ID" value="KAK9713521.1"/>
    <property type="molecule type" value="Genomic_DNA"/>
</dbReference>
<feature type="compositionally biased region" description="Basic and acidic residues" evidence="2">
    <location>
        <begin position="775"/>
        <end position="786"/>
    </location>
</feature>
<feature type="region of interest" description="Disordered" evidence="2">
    <location>
        <begin position="1189"/>
        <end position="1231"/>
    </location>
</feature>
<feature type="compositionally biased region" description="Low complexity" evidence="2">
    <location>
        <begin position="984"/>
        <end position="1000"/>
    </location>
</feature>
<name>A0AAW1K6N0_SAPOF</name>
<feature type="compositionally biased region" description="Polar residues" evidence="2">
    <location>
        <begin position="2236"/>
        <end position="2250"/>
    </location>
</feature>
<protein>
    <submittedName>
        <fullName evidence="3">Uncharacterized protein</fullName>
    </submittedName>
</protein>
<feature type="region of interest" description="Disordered" evidence="2">
    <location>
        <begin position="2025"/>
        <end position="2052"/>
    </location>
</feature>
<dbReference type="EMBL" id="JBDFQZ010000006">
    <property type="protein sequence ID" value="KAK9713522.1"/>
    <property type="molecule type" value="Genomic_DNA"/>
</dbReference>
<feature type="region of interest" description="Disordered" evidence="2">
    <location>
        <begin position="897"/>
        <end position="916"/>
    </location>
</feature>
<feature type="compositionally biased region" description="Low complexity" evidence="2">
    <location>
        <begin position="1427"/>
        <end position="1449"/>
    </location>
</feature>
<dbReference type="Proteomes" id="UP001443914">
    <property type="component" value="Unassembled WGS sequence"/>
</dbReference>
<feature type="compositionally biased region" description="Basic and acidic residues" evidence="2">
    <location>
        <begin position="296"/>
        <end position="308"/>
    </location>
</feature>
<gene>
    <name evidence="3" type="ORF">RND81_06G032600</name>
</gene>
<dbReference type="InterPro" id="IPR051195">
    <property type="entry name" value="Fungal_stress_NST1"/>
</dbReference>
<evidence type="ECO:0000256" key="2">
    <source>
        <dbReference type="SAM" id="MobiDB-lite"/>
    </source>
</evidence>
<feature type="compositionally biased region" description="Polar residues" evidence="2">
    <location>
        <begin position="2340"/>
        <end position="2350"/>
    </location>
</feature>
<feature type="compositionally biased region" description="Polar residues" evidence="2">
    <location>
        <begin position="2037"/>
        <end position="2052"/>
    </location>
</feature>
<feature type="region of interest" description="Disordered" evidence="2">
    <location>
        <begin position="183"/>
        <end position="308"/>
    </location>
</feature>
<feature type="compositionally biased region" description="Gly residues" evidence="2">
    <location>
        <begin position="87"/>
        <end position="96"/>
    </location>
</feature>
<feature type="compositionally biased region" description="Polar residues" evidence="2">
    <location>
        <begin position="223"/>
        <end position="242"/>
    </location>
</feature>
<feature type="region of interest" description="Disordered" evidence="2">
    <location>
        <begin position="940"/>
        <end position="1019"/>
    </location>
</feature>
<evidence type="ECO:0000313" key="3">
    <source>
        <dbReference type="EMBL" id="KAK9713522.1"/>
    </source>
</evidence>
<feature type="region of interest" description="Disordered" evidence="2">
    <location>
        <begin position="332"/>
        <end position="497"/>
    </location>
</feature>
<feature type="compositionally biased region" description="Polar residues" evidence="2">
    <location>
        <begin position="1669"/>
        <end position="1686"/>
    </location>
</feature>
<comment type="caution">
    <text evidence="3">The sequence shown here is derived from an EMBL/GenBank/DDBJ whole genome shotgun (WGS) entry which is preliminary data.</text>
</comment>